<feature type="region of interest" description="Disordered" evidence="7">
    <location>
        <begin position="1"/>
        <end position="28"/>
    </location>
</feature>
<dbReference type="PROSITE" id="PS51379">
    <property type="entry name" value="4FE4S_FER_2"/>
    <property type="match status" value="2"/>
</dbReference>
<feature type="domain" description="4Fe-4S ferredoxin-type" evidence="8">
    <location>
        <begin position="34"/>
        <end position="66"/>
    </location>
</feature>
<keyword evidence="5 6" id="KW-0411">Iron-sulfur</keyword>
<evidence type="ECO:0000256" key="4">
    <source>
        <dbReference type="ARBA" id="ARBA00023004"/>
    </source>
</evidence>
<evidence type="ECO:0000256" key="1">
    <source>
        <dbReference type="ARBA" id="ARBA00022485"/>
    </source>
</evidence>
<reference evidence="9 10" key="1">
    <citation type="submission" date="2018-10" db="EMBL/GenBank/DDBJ databases">
        <title>Genomic Encyclopedia of Archaeal and Bacterial Type Strains, Phase II (KMG-II): from individual species to whole genera.</title>
        <authorList>
            <person name="Goeker M."/>
        </authorList>
    </citation>
    <scope>NUCLEOTIDE SEQUENCE [LARGE SCALE GENOMIC DNA]</scope>
    <source>
        <strain evidence="9 10">DSM 235</strain>
    </source>
</reference>
<evidence type="ECO:0000256" key="5">
    <source>
        <dbReference type="ARBA" id="ARBA00023014"/>
    </source>
</evidence>
<dbReference type="Gene3D" id="1.10.1060.10">
    <property type="entry name" value="Alpha-helical ferredoxin"/>
    <property type="match status" value="1"/>
</dbReference>
<dbReference type="GO" id="GO:0019154">
    <property type="term" value="F:glycolate dehydrogenase activity"/>
    <property type="evidence" value="ECO:0007669"/>
    <property type="project" value="UniProtKB-EC"/>
</dbReference>
<evidence type="ECO:0000259" key="8">
    <source>
        <dbReference type="PROSITE" id="PS51379"/>
    </source>
</evidence>
<accession>A0A495V629</accession>
<organism evidence="9 10">
    <name type="scientific">Thiocapsa rosea</name>
    <dbReference type="NCBI Taxonomy" id="69360"/>
    <lineage>
        <taxon>Bacteria</taxon>
        <taxon>Pseudomonadati</taxon>
        <taxon>Pseudomonadota</taxon>
        <taxon>Gammaproteobacteria</taxon>
        <taxon>Chromatiales</taxon>
        <taxon>Chromatiaceae</taxon>
        <taxon>Thiocapsa</taxon>
    </lineage>
</organism>
<dbReference type="InterPro" id="IPR017896">
    <property type="entry name" value="4Fe4S_Fe-S-bd"/>
</dbReference>
<dbReference type="PANTHER" id="PTHR32479:SF17">
    <property type="entry name" value="GLYCOLATE OXIDASE IRON-SULFUR SUBUNIT"/>
    <property type="match status" value="1"/>
</dbReference>
<sequence>MDAPRTNPPSHTGRPPRLKTSTVDPRSLSQAGATRELLQLADQCVKCGLCLPHCPTFQQARQEADSPRGRIALIQGWASGDLAMTPTLAGHLDGCLGCLNCQRVCPSEVAYGRIADQAKALRTAAVPTPRRTLDRLALGALSNARLMGGFAWLPRLYRDLGLARLAELIRLDRIPALRPYHRMATAMGAVARPIAPRNPERADIDLFLGCMGSAAQGRAVEATLHVAARLNLRLRIASPDTCCGAMLRHNGLPAQADAQRDACARIHGDRPLVGLASACVAELRGDPALRGTRELCDFLDGVEWPESLQIRPDRRRVLVHEPCSHRNQLGGNAAVHRLLGRIPGLAVAPLPPGQGCCGAAGTYLLQHPAMAEALLADLLAPARLDAPDVIVTTNPGCALHLAAGVREAGLDIEVLHPVELIAAALDPRA</sequence>
<evidence type="ECO:0000256" key="6">
    <source>
        <dbReference type="PIRNR" id="PIRNR000139"/>
    </source>
</evidence>
<dbReference type="EC" id="1.1.99.14" evidence="6"/>
<dbReference type="Pfam" id="PF02754">
    <property type="entry name" value="CCG"/>
    <property type="match status" value="2"/>
</dbReference>
<keyword evidence="4 6" id="KW-0408">Iron</keyword>
<feature type="compositionally biased region" description="Polar residues" evidence="7">
    <location>
        <begin position="19"/>
        <end position="28"/>
    </location>
</feature>
<evidence type="ECO:0000313" key="9">
    <source>
        <dbReference type="EMBL" id="RKT43777.1"/>
    </source>
</evidence>
<keyword evidence="10" id="KW-1185">Reference proteome</keyword>
<comment type="catalytic activity">
    <reaction evidence="6">
        <text>glycolate + A = glyoxylate + AH2</text>
        <dbReference type="Rhea" id="RHEA:21264"/>
        <dbReference type="ChEBI" id="CHEBI:13193"/>
        <dbReference type="ChEBI" id="CHEBI:17499"/>
        <dbReference type="ChEBI" id="CHEBI:29805"/>
        <dbReference type="ChEBI" id="CHEBI:36655"/>
        <dbReference type="EC" id="1.1.99.14"/>
    </reaction>
</comment>
<dbReference type="PANTHER" id="PTHR32479">
    <property type="entry name" value="GLYCOLATE OXIDASE IRON-SULFUR SUBUNIT"/>
    <property type="match status" value="1"/>
</dbReference>
<dbReference type="GO" id="GO:0051539">
    <property type="term" value="F:4 iron, 4 sulfur cluster binding"/>
    <property type="evidence" value="ECO:0007669"/>
    <property type="project" value="UniProtKB-UniRule"/>
</dbReference>
<protein>
    <recommendedName>
        <fullName evidence="6">Glycolate oxidase iron-sulfur subunit</fullName>
        <ecNumber evidence="6">1.1.99.14</ecNumber>
    </recommendedName>
</protein>
<keyword evidence="6" id="KW-0249">Electron transport</keyword>
<feature type="domain" description="4Fe-4S ferredoxin-type" evidence="8">
    <location>
        <begin position="84"/>
        <end position="117"/>
    </location>
</feature>
<comment type="catalytic activity">
    <reaction evidence="6">
        <text>(R)-lactate + A = pyruvate + AH2</text>
        <dbReference type="Rhea" id="RHEA:15089"/>
        <dbReference type="ChEBI" id="CHEBI:13193"/>
        <dbReference type="ChEBI" id="CHEBI:15361"/>
        <dbReference type="ChEBI" id="CHEBI:16004"/>
        <dbReference type="ChEBI" id="CHEBI:17499"/>
    </reaction>
</comment>
<dbReference type="Proteomes" id="UP000274556">
    <property type="component" value="Unassembled WGS sequence"/>
</dbReference>
<dbReference type="InterPro" id="IPR009051">
    <property type="entry name" value="Helical_ferredxn"/>
</dbReference>
<evidence type="ECO:0000313" key="10">
    <source>
        <dbReference type="Proteomes" id="UP000274556"/>
    </source>
</evidence>
<dbReference type="PIRSF" id="PIRSF000139">
    <property type="entry name" value="Glc_ox_4Fe-4S"/>
    <property type="match status" value="1"/>
</dbReference>
<gene>
    <name evidence="9" type="ORF">BDD21_1135</name>
</gene>
<evidence type="ECO:0000256" key="3">
    <source>
        <dbReference type="ARBA" id="ARBA00022737"/>
    </source>
</evidence>
<keyword evidence="2 6" id="KW-0479">Metal-binding</keyword>
<proteinExistence type="predicted"/>
<keyword evidence="3" id="KW-0677">Repeat</keyword>
<keyword evidence="6" id="KW-0813">Transport</keyword>
<name>A0A495V629_9GAMM</name>
<dbReference type="EMBL" id="RBXL01000001">
    <property type="protein sequence ID" value="RKT43777.1"/>
    <property type="molecule type" value="Genomic_DNA"/>
</dbReference>
<dbReference type="Pfam" id="PF13183">
    <property type="entry name" value="Fer4_8"/>
    <property type="match status" value="1"/>
</dbReference>
<dbReference type="InterPro" id="IPR012257">
    <property type="entry name" value="Glc_ox_4Fe-4S"/>
</dbReference>
<comment type="cofactor">
    <cofactor evidence="6">
        <name>[4Fe-4S] cluster</name>
        <dbReference type="ChEBI" id="CHEBI:49883"/>
    </cofactor>
    <text evidence="6">Binds 2 [4Fe-4S] clusters.</text>
</comment>
<dbReference type="AlphaFoldDB" id="A0A495V629"/>
<comment type="caution">
    <text evidence="9">The sequence shown here is derived from an EMBL/GenBank/DDBJ whole genome shotgun (WGS) entry which is preliminary data.</text>
</comment>
<evidence type="ECO:0000256" key="2">
    <source>
        <dbReference type="ARBA" id="ARBA00022723"/>
    </source>
</evidence>
<dbReference type="InterPro" id="IPR017900">
    <property type="entry name" value="4Fe4S_Fe_S_CS"/>
</dbReference>
<dbReference type="GO" id="GO:0046872">
    <property type="term" value="F:metal ion binding"/>
    <property type="evidence" value="ECO:0007669"/>
    <property type="project" value="UniProtKB-UniRule"/>
</dbReference>
<keyword evidence="1 6" id="KW-0004">4Fe-4S</keyword>
<dbReference type="SUPFAM" id="SSF46548">
    <property type="entry name" value="alpha-helical ferredoxin"/>
    <property type="match status" value="1"/>
</dbReference>
<dbReference type="InterPro" id="IPR004017">
    <property type="entry name" value="Cys_rich_dom"/>
</dbReference>
<evidence type="ECO:0000256" key="7">
    <source>
        <dbReference type="SAM" id="MobiDB-lite"/>
    </source>
</evidence>
<dbReference type="PROSITE" id="PS00198">
    <property type="entry name" value="4FE4S_FER_1"/>
    <property type="match status" value="2"/>
</dbReference>
<comment type="function">
    <text evidence="6">Component of a complex that catalyzes the oxidation of glycolate to glyoxylate.</text>
</comment>